<evidence type="ECO:0000313" key="1">
    <source>
        <dbReference type="EMBL" id="KAF7408542.1"/>
    </source>
</evidence>
<keyword evidence="2" id="KW-1185">Reference proteome</keyword>
<comment type="caution">
    <text evidence="1">The sequence shown here is derived from an EMBL/GenBank/DDBJ whole genome shotgun (WGS) entry which is preliminary data.</text>
</comment>
<evidence type="ECO:0000313" key="2">
    <source>
        <dbReference type="Proteomes" id="UP000614350"/>
    </source>
</evidence>
<accession>A0A834NGL0</accession>
<dbReference type="Proteomes" id="UP000614350">
    <property type="component" value="Unassembled WGS sequence"/>
</dbReference>
<proteinExistence type="predicted"/>
<dbReference type="AlphaFoldDB" id="A0A834NGL0"/>
<reference evidence="1" key="1">
    <citation type="journal article" date="2020" name="G3 (Bethesda)">
        <title>High-Quality Assemblies for Three Invasive Social Wasps from the &lt;i&gt;Vespula&lt;/i&gt; Genus.</title>
        <authorList>
            <person name="Harrop T.W.R."/>
            <person name="Guhlin J."/>
            <person name="McLaughlin G.M."/>
            <person name="Permina E."/>
            <person name="Stockwell P."/>
            <person name="Gilligan J."/>
            <person name="Le Lec M.F."/>
            <person name="Gruber M.A.M."/>
            <person name="Quinn O."/>
            <person name="Lovegrove M."/>
            <person name="Duncan E.J."/>
            <person name="Remnant E.J."/>
            <person name="Van Eeckhoven J."/>
            <person name="Graham B."/>
            <person name="Knapp R.A."/>
            <person name="Langford K.W."/>
            <person name="Kronenberg Z."/>
            <person name="Press M.O."/>
            <person name="Eacker S.M."/>
            <person name="Wilson-Rankin E.E."/>
            <person name="Purcell J."/>
            <person name="Lester P.J."/>
            <person name="Dearden P.K."/>
        </authorList>
    </citation>
    <scope>NUCLEOTIDE SEQUENCE</scope>
    <source>
        <strain evidence="1">Marl-1</strain>
    </source>
</reference>
<protein>
    <submittedName>
        <fullName evidence="1">Uncharacterized protein</fullName>
    </submittedName>
</protein>
<gene>
    <name evidence="1" type="ORF">HZH66_003079</name>
</gene>
<name>A0A834NGL0_VESVU</name>
<sequence length="157" mass="17968">MLVQKRRGMIGNEENSDQLSICAVHYSTKVVIAIDRDYTDDRENRKEKENYGPPFLRDFRNIINVGAGLSAPENSIISPGFALAMRVKPPQPFDTASPRYGKYPGSESRYSAYKLTSAVTYMGEQHYGPRKSQILWQILAKIRSLKRRVPLVDRFVR</sequence>
<organism evidence="1 2">
    <name type="scientific">Vespula vulgaris</name>
    <name type="common">Yellow jacket</name>
    <name type="synonym">Wasp</name>
    <dbReference type="NCBI Taxonomy" id="7454"/>
    <lineage>
        <taxon>Eukaryota</taxon>
        <taxon>Metazoa</taxon>
        <taxon>Ecdysozoa</taxon>
        <taxon>Arthropoda</taxon>
        <taxon>Hexapoda</taxon>
        <taxon>Insecta</taxon>
        <taxon>Pterygota</taxon>
        <taxon>Neoptera</taxon>
        <taxon>Endopterygota</taxon>
        <taxon>Hymenoptera</taxon>
        <taxon>Apocrita</taxon>
        <taxon>Aculeata</taxon>
        <taxon>Vespoidea</taxon>
        <taxon>Vespidae</taxon>
        <taxon>Vespinae</taxon>
        <taxon>Vespula</taxon>
    </lineage>
</organism>
<dbReference type="EMBL" id="JACSEA010000002">
    <property type="protein sequence ID" value="KAF7408542.1"/>
    <property type="molecule type" value="Genomic_DNA"/>
</dbReference>